<sequence>MEDYKGTDCDDSAPSCQQLREQEEKLRNLLAQLFLISQNDLWEASAAIHDRILQLLNIAHLSVSTYLKTAENTVQSTLDLSQLTELKEKIAASIEESQRLMLELSSPILKYFGLSSALETLAEEKRNQNKSRIVLEYNKSHFRIFEHLAQLSFSIISELIILSETHFELPEIRIKINCDSKSLQISIDCPLALKSIKQLASTKNILNMERQLPKDPNDKRLLKLALQKELWMIFGGKFLFSSINDREFKLRLEMPL</sequence>
<protein>
    <recommendedName>
        <fullName evidence="3">Signal transduction histidine kinase subgroup 3 dimerisation and phosphoacceptor domain-containing protein</fullName>
    </recommendedName>
</protein>
<dbReference type="Proteomes" id="UP000524246">
    <property type="component" value="Unassembled WGS sequence"/>
</dbReference>
<evidence type="ECO:0000313" key="2">
    <source>
        <dbReference type="Proteomes" id="UP000524246"/>
    </source>
</evidence>
<dbReference type="EMBL" id="JAAZON010000511">
    <property type="protein sequence ID" value="NMC63718.1"/>
    <property type="molecule type" value="Genomic_DNA"/>
</dbReference>
<organism evidence="1 2">
    <name type="scientific">SAR324 cluster bacterium</name>
    <dbReference type="NCBI Taxonomy" id="2024889"/>
    <lineage>
        <taxon>Bacteria</taxon>
        <taxon>Deltaproteobacteria</taxon>
        <taxon>SAR324 cluster</taxon>
    </lineage>
</organism>
<dbReference type="AlphaFoldDB" id="A0A7X9IK39"/>
<name>A0A7X9IK39_9DELT</name>
<evidence type="ECO:0008006" key="3">
    <source>
        <dbReference type="Google" id="ProtNLM"/>
    </source>
</evidence>
<accession>A0A7X9IK39</accession>
<evidence type="ECO:0000313" key="1">
    <source>
        <dbReference type="EMBL" id="NMC63718.1"/>
    </source>
</evidence>
<gene>
    <name evidence="1" type="ORF">GYA55_11200</name>
</gene>
<proteinExistence type="predicted"/>
<reference evidence="1 2" key="1">
    <citation type="journal article" date="2020" name="Biotechnol. Biofuels">
        <title>New insights from the biogas microbiome by comprehensive genome-resolved metagenomics of nearly 1600 species originating from multiple anaerobic digesters.</title>
        <authorList>
            <person name="Campanaro S."/>
            <person name="Treu L."/>
            <person name="Rodriguez-R L.M."/>
            <person name="Kovalovszki A."/>
            <person name="Ziels R.M."/>
            <person name="Maus I."/>
            <person name="Zhu X."/>
            <person name="Kougias P.G."/>
            <person name="Basile A."/>
            <person name="Luo G."/>
            <person name="Schluter A."/>
            <person name="Konstantinidis K.T."/>
            <person name="Angelidaki I."/>
        </authorList>
    </citation>
    <scope>NUCLEOTIDE SEQUENCE [LARGE SCALE GENOMIC DNA]</scope>
    <source>
        <strain evidence="1">AS27yjCOA_65</strain>
    </source>
</reference>
<comment type="caution">
    <text evidence="1">The sequence shown here is derived from an EMBL/GenBank/DDBJ whole genome shotgun (WGS) entry which is preliminary data.</text>
</comment>